<gene>
    <name evidence="1" type="ORF">CPELLU_LOCUS21210</name>
</gene>
<evidence type="ECO:0000313" key="2">
    <source>
        <dbReference type="Proteomes" id="UP000789759"/>
    </source>
</evidence>
<feature type="non-terminal residue" evidence="1">
    <location>
        <position position="243"/>
    </location>
</feature>
<reference evidence="1" key="1">
    <citation type="submission" date="2021-06" db="EMBL/GenBank/DDBJ databases">
        <authorList>
            <person name="Kallberg Y."/>
            <person name="Tangrot J."/>
            <person name="Rosling A."/>
        </authorList>
    </citation>
    <scope>NUCLEOTIDE SEQUENCE</scope>
    <source>
        <strain evidence="1">FL966</strain>
    </source>
</reference>
<name>A0A9N9PMP0_9GLOM</name>
<sequence length="243" mass="27928">EIIRDETQIEMGIKNLEGAQSIDLERNRGEMLTQIGKLENQNETHEFKEALELYVKPRGTWNVPTIKIIKASDGKKEEKMDYEARKGDEVRGDEVRDGDEIREGDVEEVVNRFLTSKERLTSHDKEILEDAANEFLIKPENKSLIKTVNGFFEPENQLTLEEINVLNGAVYQFFTLKDKNTVKILEMGLNEFLGTPKEKVLKNIICNLPESLFVFESKLSLKNKLYLVLVHITTDVDVEGLKE</sequence>
<protein>
    <submittedName>
        <fullName evidence="1">24591_t:CDS:1</fullName>
    </submittedName>
</protein>
<comment type="caution">
    <text evidence="1">The sequence shown here is derived from an EMBL/GenBank/DDBJ whole genome shotgun (WGS) entry which is preliminary data.</text>
</comment>
<evidence type="ECO:0000313" key="1">
    <source>
        <dbReference type="EMBL" id="CAG8835217.1"/>
    </source>
</evidence>
<proteinExistence type="predicted"/>
<feature type="non-terminal residue" evidence="1">
    <location>
        <position position="1"/>
    </location>
</feature>
<accession>A0A9N9PMP0</accession>
<dbReference type="AlphaFoldDB" id="A0A9N9PMP0"/>
<dbReference type="EMBL" id="CAJVQA010075506">
    <property type="protein sequence ID" value="CAG8835217.1"/>
    <property type="molecule type" value="Genomic_DNA"/>
</dbReference>
<dbReference type="Proteomes" id="UP000789759">
    <property type="component" value="Unassembled WGS sequence"/>
</dbReference>
<organism evidence="1 2">
    <name type="scientific">Cetraspora pellucida</name>
    <dbReference type="NCBI Taxonomy" id="1433469"/>
    <lineage>
        <taxon>Eukaryota</taxon>
        <taxon>Fungi</taxon>
        <taxon>Fungi incertae sedis</taxon>
        <taxon>Mucoromycota</taxon>
        <taxon>Glomeromycotina</taxon>
        <taxon>Glomeromycetes</taxon>
        <taxon>Diversisporales</taxon>
        <taxon>Gigasporaceae</taxon>
        <taxon>Cetraspora</taxon>
    </lineage>
</organism>
<dbReference type="OrthoDB" id="10482761at2759"/>
<keyword evidence="2" id="KW-1185">Reference proteome</keyword>